<evidence type="ECO:0000313" key="2">
    <source>
        <dbReference type="EMBL" id="MBJ7597669.1"/>
    </source>
</evidence>
<evidence type="ECO:0000256" key="1">
    <source>
        <dbReference type="ARBA" id="ARBA00022679"/>
    </source>
</evidence>
<dbReference type="AlphaFoldDB" id="A0A934K0N5"/>
<comment type="caution">
    <text evidence="2">The sequence shown here is derived from an EMBL/GenBank/DDBJ whole genome shotgun (WGS) entry which is preliminary data.</text>
</comment>
<sequence length="99" mass="10766">MPAPPLAGVRVLEVGNYMAGPFCAMQLADLGADVVKVESPASGGDEVRKTEPFLGPERESSAFIRLNRNKRSLALDLKRRSGSRSFASSSNDPTWWSRT</sequence>
<reference evidence="2" key="1">
    <citation type="submission" date="2020-10" db="EMBL/GenBank/DDBJ databases">
        <title>Ca. Dormibacterota MAGs.</title>
        <authorList>
            <person name="Montgomery K."/>
        </authorList>
    </citation>
    <scope>NUCLEOTIDE SEQUENCE [LARGE SCALE GENOMIC DNA]</scope>
    <source>
        <strain evidence="2">SC8812_S17_10</strain>
    </source>
</reference>
<dbReference type="PANTHER" id="PTHR48207:SF4">
    <property type="entry name" value="BLL6097 PROTEIN"/>
    <property type="match status" value="1"/>
</dbReference>
<dbReference type="InterPro" id="IPR050483">
    <property type="entry name" value="CoA-transferase_III_domain"/>
</dbReference>
<evidence type="ECO:0000313" key="3">
    <source>
        <dbReference type="Proteomes" id="UP000612893"/>
    </source>
</evidence>
<protein>
    <submittedName>
        <fullName evidence="2">CoA transferase</fullName>
    </submittedName>
</protein>
<dbReference type="EMBL" id="JAEKNR010000072">
    <property type="protein sequence ID" value="MBJ7597669.1"/>
    <property type="molecule type" value="Genomic_DNA"/>
</dbReference>
<dbReference type="PANTHER" id="PTHR48207">
    <property type="entry name" value="SUCCINATE--HYDROXYMETHYLGLUTARATE COA-TRANSFERASE"/>
    <property type="match status" value="1"/>
</dbReference>
<name>A0A934K0N5_9BACT</name>
<dbReference type="GO" id="GO:0008410">
    <property type="term" value="F:CoA-transferase activity"/>
    <property type="evidence" value="ECO:0007669"/>
    <property type="project" value="TreeGrafter"/>
</dbReference>
<keyword evidence="1 2" id="KW-0808">Transferase</keyword>
<dbReference type="InterPro" id="IPR003673">
    <property type="entry name" value="CoA-Trfase_fam_III"/>
</dbReference>
<gene>
    <name evidence="2" type="ORF">JF922_06245</name>
</gene>
<keyword evidence="3" id="KW-1185">Reference proteome</keyword>
<dbReference type="Pfam" id="PF02515">
    <property type="entry name" value="CoA_transf_3"/>
    <property type="match status" value="1"/>
</dbReference>
<dbReference type="InterPro" id="IPR023606">
    <property type="entry name" value="CoA-Trfase_III_dom_1_sf"/>
</dbReference>
<organism evidence="2 3">
    <name type="scientific">Candidatus Nephthysia bennettiae</name>
    <dbReference type="NCBI Taxonomy" id="3127016"/>
    <lineage>
        <taxon>Bacteria</taxon>
        <taxon>Bacillati</taxon>
        <taxon>Candidatus Dormiibacterota</taxon>
        <taxon>Candidatus Dormibacteria</taxon>
        <taxon>Candidatus Dormibacterales</taxon>
        <taxon>Candidatus Dormibacteraceae</taxon>
        <taxon>Candidatus Nephthysia</taxon>
    </lineage>
</organism>
<accession>A0A934K0N5</accession>
<dbReference type="Gene3D" id="3.40.50.10540">
    <property type="entry name" value="Crotonobetainyl-coa:carnitine coa-transferase, domain 1"/>
    <property type="match status" value="1"/>
</dbReference>
<proteinExistence type="predicted"/>
<dbReference type="Proteomes" id="UP000612893">
    <property type="component" value="Unassembled WGS sequence"/>
</dbReference>
<dbReference type="SUPFAM" id="SSF89796">
    <property type="entry name" value="CoA-transferase family III (CaiB/BaiF)"/>
    <property type="match status" value="1"/>
</dbReference>